<dbReference type="Pfam" id="PF09115">
    <property type="entry name" value="DNApol3-delta_C"/>
    <property type="match status" value="1"/>
</dbReference>
<keyword evidence="5" id="KW-0235">DNA replication</keyword>
<dbReference type="PANTHER" id="PTHR11669:SF8">
    <property type="entry name" value="DNA POLYMERASE III SUBUNIT DELTA"/>
    <property type="match status" value="1"/>
</dbReference>
<dbReference type="InterPro" id="IPR015199">
    <property type="entry name" value="DNA_pol_III_delta_C"/>
</dbReference>
<evidence type="ECO:0000256" key="2">
    <source>
        <dbReference type="ARBA" id="ARBA00014363"/>
    </source>
</evidence>
<evidence type="ECO:0000256" key="6">
    <source>
        <dbReference type="ARBA" id="ARBA00022932"/>
    </source>
</evidence>
<evidence type="ECO:0000256" key="1">
    <source>
        <dbReference type="ARBA" id="ARBA00012417"/>
    </source>
</evidence>
<dbReference type="AlphaFoldDB" id="D0WEX5"/>
<dbReference type="InterPro" id="IPR050238">
    <property type="entry name" value="DNA_Rep/Repair_Clamp_Loader"/>
</dbReference>
<keyword evidence="3" id="KW-0808">Transferase</keyword>
<evidence type="ECO:0000313" key="9">
    <source>
        <dbReference type="EMBL" id="EEZ62263.1"/>
    </source>
</evidence>
<keyword evidence="10" id="KW-1185">Reference proteome</keyword>
<dbReference type="EC" id="2.7.7.7" evidence="1"/>
<comment type="catalytic activity">
    <reaction evidence="7">
        <text>DNA(n) + a 2'-deoxyribonucleoside 5'-triphosphate = DNA(n+1) + diphosphate</text>
        <dbReference type="Rhea" id="RHEA:22508"/>
        <dbReference type="Rhea" id="RHEA-COMP:17339"/>
        <dbReference type="Rhea" id="RHEA-COMP:17340"/>
        <dbReference type="ChEBI" id="CHEBI:33019"/>
        <dbReference type="ChEBI" id="CHEBI:61560"/>
        <dbReference type="ChEBI" id="CHEBI:173112"/>
        <dbReference type="EC" id="2.7.7.7"/>
    </reaction>
</comment>
<proteinExistence type="predicted"/>
<dbReference type="RefSeq" id="WP_006361605.1">
    <property type="nucleotide sequence ID" value="NZ_GG700630.1"/>
</dbReference>
<dbReference type="GeneID" id="85007012"/>
<dbReference type="Gene3D" id="3.40.50.300">
    <property type="entry name" value="P-loop containing nucleotide triphosphate hydrolases"/>
    <property type="match status" value="1"/>
</dbReference>
<evidence type="ECO:0000256" key="7">
    <source>
        <dbReference type="ARBA" id="ARBA00049244"/>
    </source>
</evidence>
<comment type="caution">
    <text evidence="9">The sequence shown here is derived from an EMBL/GenBank/DDBJ whole genome shotgun (WGS) entry which is preliminary data.</text>
</comment>
<dbReference type="OrthoDB" id="9809531at2"/>
<dbReference type="PANTHER" id="PTHR11669">
    <property type="entry name" value="REPLICATION FACTOR C / DNA POLYMERASE III GAMMA-TAU SUBUNIT"/>
    <property type="match status" value="1"/>
</dbReference>
<dbReference type="EMBL" id="ACUX02000004">
    <property type="protein sequence ID" value="EEZ62263.1"/>
    <property type="molecule type" value="Genomic_DNA"/>
</dbReference>
<dbReference type="STRING" id="649764.HMPREF0762_00361"/>
<accession>D0WEX5</accession>
<dbReference type="GO" id="GO:0006261">
    <property type="term" value="P:DNA-templated DNA replication"/>
    <property type="evidence" value="ECO:0007669"/>
    <property type="project" value="TreeGrafter"/>
</dbReference>
<dbReference type="Proteomes" id="UP000006001">
    <property type="component" value="Unassembled WGS sequence"/>
</dbReference>
<dbReference type="eggNOG" id="COG2812">
    <property type="taxonomic scope" value="Bacteria"/>
</dbReference>
<gene>
    <name evidence="9" type="ORF">HMPREF0762_00361</name>
</gene>
<protein>
    <recommendedName>
        <fullName evidence="2">DNA polymerase III subunit delta'</fullName>
        <ecNumber evidence="1">2.7.7.7</ecNumber>
    </recommendedName>
</protein>
<reference evidence="9" key="1">
    <citation type="submission" date="2009-10" db="EMBL/GenBank/DDBJ databases">
        <authorList>
            <person name="Weinstock G."/>
            <person name="Sodergren E."/>
            <person name="Clifton S."/>
            <person name="Fulton L."/>
            <person name="Fulton B."/>
            <person name="Courtney L."/>
            <person name="Fronick C."/>
            <person name="Harrison M."/>
            <person name="Strong C."/>
            <person name="Farmer C."/>
            <person name="Delahaunty K."/>
            <person name="Markovic C."/>
            <person name="Hall O."/>
            <person name="Minx P."/>
            <person name="Tomlinson C."/>
            <person name="Mitreva M."/>
            <person name="Nelson J."/>
            <person name="Hou S."/>
            <person name="Wollam A."/>
            <person name="Pepin K.H."/>
            <person name="Johnson M."/>
            <person name="Bhonagiri V."/>
            <person name="Nash W.E."/>
            <person name="Warren W."/>
            <person name="Chinwalla A."/>
            <person name="Mardis E.R."/>
            <person name="Wilson R.K."/>
        </authorList>
    </citation>
    <scope>NUCLEOTIDE SEQUENCE [LARGE SCALE GENOMIC DNA]</scope>
    <source>
        <strain evidence="9">ATCC 700122</strain>
    </source>
</reference>
<dbReference type="HOGENOM" id="CLU_006229_4_0_11"/>
<keyword evidence="6" id="KW-0239">DNA-directed DNA polymerase</keyword>
<evidence type="ECO:0000259" key="8">
    <source>
        <dbReference type="Pfam" id="PF09115"/>
    </source>
</evidence>
<dbReference type="SUPFAM" id="SSF52540">
    <property type="entry name" value="P-loop containing nucleoside triphosphate hydrolases"/>
    <property type="match status" value="1"/>
</dbReference>
<keyword evidence="4" id="KW-0548">Nucleotidyltransferase</keyword>
<dbReference type="InterPro" id="IPR027417">
    <property type="entry name" value="P-loop_NTPase"/>
</dbReference>
<evidence type="ECO:0000256" key="4">
    <source>
        <dbReference type="ARBA" id="ARBA00022695"/>
    </source>
</evidence>
<evidence type="ECO:0000313" key="10">
    <source>
        <dbReference type="Proteomes" id="UP000006001"/>
    </source>
</evidence>
<evidence type="ECO:0000256" key="5">
    <source>
        <dbReference type="ARBA" id="ARBA00022705"/>
    </source>
</evidence>
<evidence type="ECO:0000256" key="3">
    <source>
        <dbReference type="ARBA" id="ARBA00022679"/>
    </source>
</evidence>
<sequence>MPDAFDAIYGQPRVRAYLRSCVAQRCVSHAYLFTGVAGSNKETAAFAFAEEILKAHEDDPSAREDIRRRVSRRTHPDIHHLSPEGAQGYLVDQVRSVVADVTLAPMQGARKIYIVDEVDRMGTSAANAFLKTLEEPPDDVVIILLGRTASSILPTIVSRCQVVPFRTIPANEAASILVQNVGCSDAEAKIAIQTCGGSVTKAAAFLRSSERGLFRQKVLTVLASLARADDLDVLDYAADLVTSSKAPLDEVQRDHARILEESAEYLQKSALKELAATQKRALGRATTELLAQMTSIIRSWLRDVMVTCAGTPELVVNADARDAVADAASRTSVQKACRALARASSADEAISYNVSPQLSIEALLFEIREVLYA</sequence>
<name>D0WEX5_SLAES</name>
<feature type="domain" description="DNA polymerase III delta subunit C-terminal" evidence="8">
    <location>
        <begin position="292"/>
        <end position="367"/>
    </location>
</feature>
<organism evidence="9 10">
    <name type="scientific">Slackia exigua (strain ATCC 700122 / DSM 15923 / CIP 105133 / JCM 11022 / KCTC 5966 / S-7)</name>
    <dbReference type="NCBI Taxonomy" id="649764"/>
    <lineage>
        <taxon>Bacteria</taxon>
        <taxon>Bacillati</taxon>
        <taxon>Actinomycetota</taxon>
        <taxon>Coriobacteriia</taxon>
        <taxon>Eggerthellales</taxon>
        <taxon>Eggerthellaceae</taxon>
        <taxon>Slackia</taxon>
    </lineage>
</organism>
<dbReference type="Pfam" id="PF13177">
    <property type="entry name" value="DNA_pol3_delta2"/>
    <property type="match status" value="1"/>
</dbReference>